<dbReference type="VEuPathDB" id="FungiDB:sr15523"/>
<evidence type="ECO:0000256" key="2">
    <source>
        <dbReference type="ARBA" id="ARBA00022801"/>
    </source>
</evidence>
<keyword evidence="6" id="KW-1185">Reference proteome</keyword>
<dbReference type="SUPFAM" id="SSF53474">
    <property type="entry name" value="alpha/beta-Hydrolases"/>
    <property type="match status" value="1"/>
</dbReference>
<sequence>MRSIINLAAALAALWLALSTHALPSPPSLHPRSTAINTNNTADCTGCTNLGNFIHPLPTSPSDPIVRVRNGSYAGISLAPISANATLSRIGTAHEQHVFLGIPYAQQPVDSLRFRRPVGLNESWDGVRAAKRYSEHCFGVGVDNDYSPPYVTYKLGERCLTLNVVRPANAGAKLPVWVWIHGGGFGFGGSGDRRYNSSFVVDKAVQLGQPMIFVSLNYRTSVLGFPVGDEAREAGVQNLGLYDQRLALHWVRENIEAFGGDRERVTILGESAGGASMLLHLAAFGGRDDRLFRSVAVQSGYWGTQLATANNTATWNALWRSLAGHANCTGNSTLDCLRAVPLETIKQWSMANSAAYTKFNPVVDGELVSDDLQRAVLRGKFVHNVSVLLNNNLDEGISFGVRGVNNTRDIVRALAASQALPDGWLTADSRADLAAVYADNEDIYAPFQAGPGLLPPTNGVLGLNDRRSCAIFGDLRFVGPRRQAAQLLARSSSAAVYVSRFDQLKYKSTIANGAQHFQEVSSVFRNPLDTQNALGPRKKDVALADEMSSYWISFVASGDPNRAKDEGKLGGKAVHWPRYRPDGERQSVAWRRDGLGRQSAVVKDDYRRKGIELLMALRSGDYDHDKFKSASLSNKRDEL</sequence>
<feature type="chain" id="PRO_5005128290" description="Carboxylic ester hydrolase" evidence="3">
    <location>
        <begin position="23"/>
        <end position="639"/>
    </location>
</feature>
<protein>
    <recommendedName>
        <fullName evidence="3">Carboxylic ester hydrolase</fullName>
        <ecNumber evidence="3">3.1.1.-</ecNumber>
    </recommendedName>
</protein>
<evidence type="ECO:0000313" key="6">
    <source>
        <dbReference type="Proteomes" id="UP000008867"/>
    </source>
</evidence>
<accession>E6ZPB0</accession>
<comment type="similarity">
    <text evidence="1 3">Belongs to the type-B carboxylesterase/lipase family.</text>
</comment>
<keyword evidence="2 3" id="KW-0378">Hydrolase</keyword>
<dbReference type="GO" id="GO:0052689">
    <property type="term" value="F:carboxylic ester hydrolase activity"/>
    <property type="evidence" value="ECO:0007669"/>
    <property type="project" value="TreeGrafter"/>
</dbReference>
<dbReference type="InterPro" id="IPR029058">
    <property type="entry name" value="AB_hydrolase_fold"/>
</dbReference>
<organism evidence="5 6">
    <name type="scientific">Sporisorium reilianum (strain SRZ2)</name>
    <name type="common">Maize head smut fungus</name>
    <dbReference type="NCBI Taxonomy" id="999809"/>
    <lineage>
        <taxon>Eukaryota</taxon>
        <taxon>Fungi</taxon>
        <taxon>Dikarya</taxon>
        <taxon>Basidiomycota</taxon>
        <taxon>Ustilaginomycotina</taxon>
        <taxon>Ustilaginomycetes</taxon>
        <taxon>Ustilaginales</taxon>
        <taxon>Ustilaginaceae</taxon>
        <taxon>Sporisorium</taxon>
    </lineage>
</organism>
<proteinExistence type="inferred from homology"/>
<dbReference type="ESTHER" id="spore-e6zpb0">
    <property type="family name" value="Fungal_carboxylesterase_lipase"/>
</dbReference>
<feature type="signal peptide" evidence="3">
    <location>
        <begin position="1"/>
        <end position="22"/>
    </location>
</feature>
<keyword evidence="3" id="KW-0732">Signal</keyword>
<dbReference type="Pfam" id="PF00135">
    <property type="entry name" value="COesterase"/>
    <property type="match status" value="1"/>
</dbReference>
<dbReference type="eggNOG" id="KOG4389">
    <property type="taxonomic scope" value="Eukaryota"/>
</dbReference>
<reference evidence="5 6" key="1">
    <citation type="journal article" date="2010" name="Science">
        <title>Pathogenicity determinants in smut fungi revealed by genome comparison.</title>
        <authorList>
            <person name="Schirawski J."/>
            <person name="Mannhaupt G."/>
            <person name="Muench K."/>
            <person name="Brefort T."/>
            <person name="Schipper K."/>
            <person name="Doehlemann G."/>
            <person name="Di Stasio M."/>
            <person name="Roessel N."/>
            <person name="Mendoza-Mendoza A."/>
            <person name="Pester D."/>
            <person name="Mueller O."/>
            <person name="Winterberg B."/>
            <person name="Meyer E."/>
            <person name="Ghareeb H."/>
            <person name="Wollenberg T."/>
            <person name="Muensterkoetter M."/>
            <person name="Wong P."/>
            <person name="Walter M."/>
            <person name="Stukenbrock E."/>
            <person name="Gueldener U."/>
            <person name="Kahmann R."/>
        </authorList>
    </citation>
    <scope>NUCLEOTIDE SEQUENCE [LARGE SCALE GENOMIC DNA]</scope>
    <source>
        <strain evidence="6">SRZ2</strain>
    </source>
</reference>
<dbReference type="AlphaFoldDB" id="E6ZPB0"/>
<dbReference type="PANTHER" id="PTHR43918:SF4">
    <property type="entry name" value="CARBOXYLIC ESTER HYDROLASE"/>
    <property type="match status" value="1"/>
</dbReference>
<dbReference type="InterPro" id="IPR002018">
    <property type="entry name" value="CarbesteraseB"/>
</dbReference>
<gene>
    <name evidence="5" type="ORF">sr15523</name>
</gene>
<dbReference type="EMBL" id="FQ311434">
    <property type="protein sequence ID" value="CBQ69067.1"/>
    <property type="molecule type" value="Genomic_DNA"/>
</dbReference>
<dbReference type="Gene3D" id="3.40.50.1820">
    <property type="entry name" value="alpha/beta hydrolase"/>
    <property type="match status" value="1"/>
</dbReference>
<dbReference type="PROSITE" id="PS00122">
    <property type="entry name" value="CARBOXYLESTERASE_B_1"/>
    <property type="match status" value="1"/>
</dbReference>
<evidence type="ECO:0000256" key="1">
    <source>
        <dbReference type="ARBA" id="ARBA00005964"/>
    </source>
</evidence>
<dbReference type="PANTHER" id="PTHR43918">
    <property type="entry name" value="ACETYLCHOLINESTERASE"/>
    <property type="match status" value="1"/>
</dbReference>
<dbReference type="InterPro" id="IPR019826">
    <property type="entry name" value="Carboxylesterase_B_AS"/>
</dbReference>
<dbReference type="HOGENOM" id="CLU_006586_10_6_1"/>
<evidence type="ECO:0000256" key="3">
    <source>
        <dbReference type="RuleBase" id="RU361235"/>
    </source>
</evidence>
<feature type="domain" description="Carboxylesterase type B" evidence="4">
    <location>
        <begin position="93"/>
        <end position="582"/>
    </location>
</feature>
<dbReference type="Proteomes" id="UP000008867">
    <property type="component" value="Chromosome 13"/>
</dbReference>
<dbReference type="EC" id="3.1.1.-" evidence="3"/>
<dbReference type="OrthoDB" id="408631at2759"/>
<name>E6ZPB0_SPORE</name>
<dbReference type="InterPro" id="IPR050654">
    <property type="entry name" value="AChE-related_enzymes"/>
</dbReference>
<evidence type="ECO:0000313" key="5">
    <source>
        <dbReference type="EMBL" id="CBQ69067.1"/>
    </source>
</evidence>
<evidence type="ECO:0000259" key="4">
    <source>
        <dbReference type="Pfam" id="PF00135"/>
    </source>
</evidence>